<dbReference type="OrthoDB" id="9783380at2"/>
<dbReference type="Pfam" id="PF13579">
    <property type="entry name" value="Glyco_trans_4_4"/>
    <property type="match status" value="1"/>
</dbReference>
<dbReference type="GO" id="GO:0016757">
    <property type="term" value="F:glycosyltransferase activity"/>
    <property type="evidence" value="ECO:0007669"/>
    <property type="project" value="TreeGrafter"/>
</dbReference>
<sequence>MTRVLYISYTGLLDPLGESQVLQYLRELSRKHSITLLTFEKPDNLADRAALSAMKRKCSDAGIDWHTRTWHQRPALPATAWDIAWGSREAIRLARQCNAEVVHCRSYVGSLMGLNVKKATGAKLIFDMRGFWGDERVDAGRWSRDGLPYRMVKRLERTLFENADHVVSLTRKGVETFEAFDYLAGNPPPSSVIPTCTNLDLFQPAPKPAQPFTLGYVGSVGSWYLFDQVAEVVARLFQRDPDARFLVINKGGHDTVRAALEKAGVDLGRVEIRACGFDEVGGQVARMHAGVFFIMPAWSKRASCPTRMGEFLASGVPCLANGEVGDVAEDFASSGTGVVLPVTAEGRVELGDVDEAIDALLALAREDGIAARCRKAAEDLFSLQGGVAEYDRIYRRLSGGEAA</sequence>
<dbReference type="InterPro" id="IPR028098">
    <property type="entry name" value="Glyco_trans_4-like_N"/>
</dbReference>
<evidence type="ECO:0000259" key="1">
    <source>
        <dbReference type="Pfam" id="PF13579"/>
    </source>
</evidence>
<dbReference type="PANTHER" id="PTHR12526:SF600">
    <property type="entry name" value="GLYCOSYL TRANSFERASE GROUP 1"/>
    <property type="match status" value="1"/>
</dbReference>
<dbReference type="RefSeq" id="WP_061927084.1">
    <property type="nucleotide sequence ID" value="NZ_CP012669.1"/>
</dbReference>
<dbReference type="AlphaFoldDB" id="A0A0M4MJ53"/>
<accession>A0A0M4MJ53</accession>
<dbReference type="STRING" id="361183.AMC99_02607"/>
<dbReference type="Gene3D" id="3.40.50.2000">
    <property type="entry name" value="Glycogen Phosphorylase B"/>
    <property type="match status" value="2"/>
</dbReference>
<keyword evidence="3" id="KW-1185">Reference proteome</keyword>
<proteinExistence type="predicted"/>
<dbReference type="PATRIC" id="fig|361183.4.peg.2562"/>
<dbReference type="PANTHER" id="PTHR12526">
    <property type="entry name" value="GLYCOSYLTRANSFERASE"/>
    <property type="match status" value="1"/>
</dbReference>
<gene>
    <name evidence="2" type="ORF">AMC99_02607</name>
</gene>
<name>A0A0M4MJ53_9SPHN</name>
<dbReference type="KEGG" id="aep:AMC99_02607"/>
<organism evidence="2 3">
    <name type="scientific">Altererythrobacter epoxidivorans</name>
    <dbReference type="NCBI Taxonomy" id="361183"/>
    <lineage>
        <taxon>Bacteria</taxon>
        <taxon>Pseudomonadati</taxon>
        <taxon>Pseudomonadota</taxon>
        <taxon>Alphaproteobacteria</taxon>
        <taxon>Sphingomonadales</taxon>
        <taxon>Erythrobacteraceae</taxon>
        <taxon>Altererythrobacter</taxon>
    </lineage>
</organism>
<feature type="domain" description="Glycosyltransferase subfamily 4-like N-terminal" evidence="1">
    <location>
        <begin position="20"/>
        <end position="180"/>
    </location>
</feature>
<dbReference type="SUPFAM" id="SSF53756">
    <property type="entry name" value="UDP-Glycosyltransferase/glycogen phosphorylase"/>
    <property type="match status" value="1"/>
</dbReference>
<dbReference type="EMBL" id="CP012669">
    <property type="protein sequence ID" value="ALE17880.1"/>
    <property type="molecule type" value="Genomic_DNA"/>
</dbReference>
<evidence type="ECO:0000313" key="3">
    <source>
        <dbReference type="Proteomes" id="UP000057938"/>
    </source>
</evidence>
<reference evidence="2 3" key="1">
    <citation type="submission" date="2015-09" db="EMBL/GenBank/DDBJ databases">
        <title>Complete genome sequence of a benzo[a]pyrene-degrading bacterium Altererythrobacter epoxidivorans CGMCC 1.7731T.</title>
        <authorList>
            <person name="Li Z."/>
            <person name="Cheng H."/>
            <person name="Huo Y."/>
            <person name="Xu X."/>
        </authorList>
    </citation>
    <scope>NUCLEOTIDE SEQUENCE [LARGE SCALE GENOMIC DNA]</scope>
    <source>
        <strain evidence="2 3">CGMCC 1.7731</strain>
    </source>
</reference>
<dbReference type="Proteomes" id="UP000057938">
    <property type="component" value="Chromosome"/>
</dbReference>
<keyword evidence="2" id="KW-0808">Transferase</keyword>
<evidence type="ECO:0000313" key="2">
    <source>
        <dbReference type="EMBL" id="ALE17880.1"/>
    </source>
</evidence>
<protein>
    <submittedName>
        <fullName evidence="2">Glycosyltransferase</fullName>
    </submittedName>
</protein>